<evidence type="ECO:0000313" key="2">
    <source>
        <dbReference type="Proteomes" id="UP000324705"/>
    </source>
</evidence>
<dbReference type="AlphaFoldDB" id="A0A9R0Q3J0"/>
<name>A0A9R0Q3J0_TRITD</name>
<reference evidence="1 2" key="1">
    <citation type="submission" date="2017-09" db="EMBL/GenBank/DDBJ databases">
        <authorList>
            <consortium name="International Durum Wheat Genome Sequencing Consortium (IDWGSC)"/>
            <person name="Milanesi L."/>
        </authorList>
    </citation>
    <scope>NUCLEOTIDE SEQUENCE [LARGE SCALE GENOMIC DNA]</scope>
    <source>
        <strain evidence="2">cv. Svevo</strain>
    </source>
</reference>
<sequence length="360" mass="41198">MVGLEGSALDERVDRHGLSDTGGLSCVGGVSLLAPGTAFSTNFSILQELRTEKLFREYLEYREDPFKWAAEELVAACNSPVDLFLQTVPDERLFQEHLFNFVSLCEQYSVVVDDADGSKESLADDGSPRFSTEAEIKLIHRKNHKDSLMKRLHGVRRYYAYCKALLQLDFIKWNSNPEEVLKRIKESTRWSDVLNDYELQRGLESHMKFSRMHVSKLDITSTSSSMTEFDKVALEEDINSRMSSELEKHLQFPDQLLMREYFNSVKIRNLAREAGVILVEEFLPVRNLEEQILPKSLPQNFGQQLLPRNLPQMKKRVKQSLDSTRAYLHRQGATRARGLKYVVGAVSLACIIMAGQRESN</sequence>
<gene>
    <name evidence="1" type="ORF">TRITD_1Av1G096390</name>
</gene>
<dbReference type="Gramene" id="TRITD1Av1G096390.4">
    <property type="protein sequence ID" value="TRITD1Av1G096390.4"/>
    <property type="gene ID" value="TRITD1Av1G096390"/>
</dbReference>
<proteinExistence type="predicted"/>
<dbReference type="Proteomes" id="UP000324705">
    <property type="component" value="Chromosome 1A"/>
</dbReference>
<protein>
    <submittedName>
        <fullName evidence="1">Uncharacterized protein</fullName>
    </submittedName>
</protein>
<dbReference type="EMBL" id="LT934111">
    <property type="protein sequence ID" value="VAH04310.1"/>
    <property type="molecule type" value="Genomic_DNA"/>
</dbReference>
<evidence type="ECO:0000313" key="1">
    <source>
        <dbReference type="EMBL" id="VAH04310.1"/>
    </source>
</evidence>
<accession>A0A9R0Q3J0</accession>
<keyword evidence="2" id="KW-1185">Reference proteome</keyword>
<organism evidence="1 2">
    <name type="scientific">Triticum turgidum subsp. durum</name>
    <name type="common">Durum wheat</name>
    <name type="synonym">Triticum durum</name>
    <dbReference type="NCBI Taxonomy" id="4567"/>
    <lineage>
        <taxon>Eukaryota</taxon>
        <taxon>Viridiplantae</taxon>
        <taxon>Streptophyta</taxon>
        <taxon>Embryophyta</taxon>
        <taxon>Tracheophyta</taxon>
        <taxon>Spermatophyta</taxon>
        <taxon>Magnoliopsida</taxon>
        <taxon>Liliopsida</taxon>
        <taxon>Poales</taxon>
        <taxon>Poaceae</taxon>
        <taxon>BOP clade</taxon>
        <taxon>Pooideae</taxon>
        <taxon>Triticodae</taxon>
        <taxon>Triticeae</taxon>
        <taxon>Triticinae</taxon>
        <taxon>Triticum</taxon>
    </lineage>
</organism>